<evidence type="ECO:0000313" key="2">
    <source>
        <dbReference type="Proteomes" id="UP001367508"/>
    </source>
</evidence>
<proteinExistence type="predicted"/>
<sequence length="171" mass="19284">MCELLTGCLSFLHCLKLLEDSPLNKIEKVLEDQDGFYGISCTLVLRLPICQTAIALALPDQKLTIARPKRVLRQTARLLVRDFNKGEFYIKRLDPSQGWKATILYWILFSGLCILTPSSVTAASRLAYHESGHGGFKLPDIFRHELKAQWYNNPADVKSPTLLGQNGPLWV</sequence>
<gene>
    <name evidence="1" type="ORF">VNO77_20843</name>
</gene>
<protein>
    <submittedName>
        <fullName evidence="1">Uncharacterized protein</fullName>
    </submittedName>
</protein>
<evidence type="ECO:0000313" key="1">
    <source>
        <dbReference type="EMBL" id="KAK7340149.1"/>
    </source>
</evidence>
<organism evidence="1 2">
    <name type="scientific">Canavalia gladiata</name>
    <name type="common">Sword bean</name>
    <name type="synonym">Dolichos gladiatus</name>
    <dbReference type="NCBI Taxonomy" id="3824"/>
    <lineage>
        <taxon>Eukaryota</taxon>
        <taxon>Viridiplantae</taxon>
        <taxon>Streptophyta</taxon>
        <taxon>Embryophyta</taxon>
        <taxon>Tracheophyta</taxon>
        <taxon>Spermatophyta</taxon>
        <taxon>Magnoliopsida</taxon>
        <taxon>eudicotyledons</taxon>
        <taxon>Gunneridae</taxon>
        <taxon>Pentapetalae</taxon>
        <taxon>rosids</taxon>
        <taxon>fabids</taxon>
        <taxon>Fabales</taxon>
        <taxon>Fabaceae</taxon>
        <taxon>Papilionoideae</taxon>
        <taxon>50 kb inversion clade</taxon>
        <taxon>NPAAA clade</taxon>
        <taxon>indigoferoid/millettioid clade</taxon>
        <taxon>Phaseoleae</taxon>
        <taxon>Canavalia</taxon>
    </lineage>
</organism>
<comment type="caution">
    <text evidence="1">The sequence shown here is derived from an EMBL/GenBank/DDBJ whole genome shotgun (WGS) entry which is preliminary data.</text>
</comment>
<dbReference type="AlphaFoldDB" id="A0AAN9LTI3"/>
<reference evidence="1 2" key="1">
    <citation type="submission" date="2024-01" db="EMBL/GenBank/DDBJ databases">
        <title>The genomes of 5 underutilized Papilionoideae crops provide insights into root nodulation and disease resistanc.</title>
        <authorList>
            <person name="Jiang F."/>
        </authorList>
    </citation>
    <scope>NUCLEOTIDE SEQUENCE [LARGE SCALE GENOMIC DNA]</scope>
    <source>
        <strain evidence="1">LVBAO_FW01</strain>
        <tissue evidence="1">Leaves</tissue>
    </source>
</reference>
<dbReference type="EMBL" id="JAYMYQ010000004">
    <property type="protein sequence ID" value="KAK7340149.1"/>
    <property type="molecule type" value="Genomic_DNA"/>
</dbReference>
<accession>A0AAN9LTI3</accession>
<keyword evidence="2" id="KW-1185">Reference proteome</keyword>
<dbReference type="Proteomes" id="UP001367508">
    <property type="component" value="Unassembled WGS sequence"/>
</dbReference>
<name>A0AAN9LTI3_CANGL</name>